<dbReference type="SUPFAM" id="SSF47459">
    <property type="entry name" value="HLH, helix-loop-helix DNA-binding domain"/>
    <property type="match status" value="1"/>
</dbReference>
<dbReference type="Gene3D" id="4.10.280.10">
    <property type="entry name" value="Helix-loop-helix DNA-binding domain"/>
    <property type="match status" value="1"/>
</dbReference>
<dbReference type="Pfam" id="PF00010">
    <property type="entry name" value="HLH"/>
    <property type="match status" value="1"/>
</dbReference>
<evidence type="ECO:0000313" key="9">
    <source>
        <dbReference type="Proteomes" id="UP000663879"/>
    </source>
</evidence>
<evidence type="ECO:0000256" key="4">
    <source>
        <dbReference type="ARBA" id="ARBA00023163"/>
    </source>
</evidence>
<keyword evidence="2" id="KW-0805">Transcription regulation</keyword>
<keyword evidence="5" id="KW-0539">Nucleus</keyword>
<dbReference type="GO" id="GO:0046983">
    <property type="term" value="F:protein dimerization activity"/>
    <property type="evidence" value="ECO:0007669"/>
    <property type="project" value="InterPro"/>
</dbReference>
<dbReference type="AlphaFoldDB" id="A0A813M9H5"/>
<dbReference type="GO" id="GO:0000978">
    <property type="term" value="F:RNA polymerase II cis-regulatory region sequence-specific DNA binding"/>
    <property type="evidence" value="ECO:0007669"/>
    <property type="project" value="TreeGrafter"/>
</dbReference>
<organism evidence="8 9">
    <name type="scientific">Brachionus calyciflorus</name>
    <dbReference type="NCBI Taxonomy" id="104777"/>
    <lineage>
        <taxon>Eukaryota</taxon>
        <taxon>Metazoa</taxon>
        <taxon>Spiralia</taxon>
        <taxon>Gnathifera</taxon>
        <taxon>Rotifera</taxon>
        <taxon>Eurotatoria</taxon>
        <taxon>Monogononta</taxon>
        <taxon>Pseudotrocha</taxon>
        <taxon>Ploima</taxon>
        <taxon>Brachionidae</taxon>
        <taxon>Brachionus</taxon>
    </lineage>
</organism>
<dbReference type="InterPro" id="IPR052207">
    <property type="entry name" value="Max-like/E-box_TFs"/>
</dbReference>
<reference evidence="8" key="1">
    <citation type="submission" date="2021-02" db="EMBL/GenBank/DDBJ databases">
        <authorList>
            <person name="Nowell W R."/>
        </authorList>
    </citation>
    <scope>NUCLEOTIDE SEQUENCE</scope>
    <source>
        <strain evidence="8">Ploen Becks lab</strain>
    </source>
</reference>
<name>A0A813M9H5_9BILA</name>
<dbReference type="InterPro" id="IPR011598">
    <property type="entry name" value="bHLH_dom"/>
</dbReference>
<keyword evidence="4" id="KW-0804">Transcription</keyword>
<comment type="caution">
    <text evidence="8">The sequence shown here is derived from an EMBL/GenBank/DDBJ whole genome shotgun (WGS) entry which is preliminary data.</text>
</comment>
<dbReference type="InterPro" id="IPR036638">
    <property type="entry name" value="HLH_DNA-bd_sf"/>
</dbReference>
<dbReference type="Proteomes" id="UP000663879">
    <property type="component" value="Unassembled WGS sequence"/>
</dbReference>
<evidence type="ECO:0000256" key="2">
    <source>
        <dbReference type="ARBA" id="ARBA00023015"/>
    </source>
</evidence>
<comment type="subcellular location">
    <subcellularLocation>
        <location evidence="1">Nucleus</location>
    </subcellularLocation>
</comment>
<evidence type="ECO:0000313" key="8">
    <source>
        <dbReference type="EMBL" id="CAF0714383.1"/>
    </source>
</evidence>
<feature type="compositionally biased region" description="Basic and acidic residues" evidence="6">
    <location>
        <begin position="26"/>
        <end position="50"/>
    </location>
</feature>
<dbReference type="EMBL" id="CAJNOC010000094">
    <property type="protein sequence ID" value="CAF0714383.1"/>
    <property type="molecule type" value="Genomic_DNA"/>
</dbReference>
<dbReference type="GO" id="GO:0005634">
    <property type="term" value="C:nucleus"/>
    <property type="evidence" value="ECO:0007669"/>
    <property type="project" value="UniProtKB-SubCell"/>
</dbReference>
<dbReference type="PANTHER" id="PTHR15741">
    <property type="entry name" value="BASIC HELIX-LOOP-HELIX ZIP TRANSCRIPTION FACTOR"/>
    <property type="match status" value="1"/>
</dbReference>
<proteinExistence type="predicted"/>
<feature type="region of interest" description="Disordered" evidence="6">
    <location>
        <begin position="26"/>
        <end position="51"/>
    </location>
</feature>
<sequence length="371" mass="41563">MLTGNVNLNDDLVIDSTDDLDDYCDDPHDFENSKSKETHSKDSNLNEDDKRKRRAIANSNERRRMQSINAGFQTLKNLIPHSNGEKLSKACILQRSGDYMQFLSREKEKLTNKLQIAIKLLESNGLLAQLQKEITLDETSYNYNKSPVKTECQKITSKRKSISSISSILKTDESRQLCDSTNKPSTCSKPIYHPEPDQPLLFKMIENSKITNDEEEVEIKLSKTRSNSIDQLIAAAAVTASSSTSLSPQSPASSCQASNSGEVAKKNLNLNTIFEAIKHVEGKNLEQTEVHKPPKKRKYTTGDLNECNAHQTQPSMCVIDFKQLNALSLTLNQNQLQPTQFAILTSNENKNSKEDDPKKNDKIIGLLLTST</sequence>
<keyword evidence="9" id="KW-1185">Reference proteome</keyword>
<evidence type="ECO:0000256" key="6">
    <source>
        <dbReference type="SAM" id="MobiDB-lite"/>
    </source>
</evidence>
<evidence type="ECO:0000256" key="3">
    <source>
        <dbReference type="ARBA" id="ARBA00023125"/>
    </source>
</evidence>
<dbReference type="PANTHER" id="PTHR15741:SF27">
    <property type="entry name" value="TRANSCRIPTION FACTOR AP-4"/>
    <property type="match status" value="1"/>
</dbReference>
<evidence type="ECO:0000259" key="7">
    <source>
        <dbReference type="PROSITE" id="PS50888"/>
    </source>
</evidence>
<protein>
    <recommendedName>
        <fullName evidence="7">BHLH domain-containing protein</fullName>
    </recommendedName>
</protein>
<dbReference type="CDD" id="cd11419">
    <property type="entry name" value="bHLHzip_TFAP4"/>
    <property type="match status" value="1"/>
</dbReference>
<keyword evidence="3" id="KW-0238">DNA-binding</keyword>
<dbReference type="GO" id="GO:0000981">
    <property type="term" value="F:DNA-binding transcription factor activity, RNA polymerase II-specific"/>
    <property type="evidence" value="ECO:0007669"/>
    <property type="project" value="TreeGrafter"/>
</dbReference>
<feature type="domain" description="BHLH" evidence="7">
    <location>
        <begin position="52"/>
        <end position="103"/>
    </location>
</feature>
<dbReference type="PROSITE" id="PS50888">
    <property type="entry name" value="BHLH"/>
    <property type="match status" value="1"/>
</dbReference>
<evidence type="ECO:0000256" key="1">
    <source>
        <dbReference type="ARBA" id="ARBA00004123"/>
    </source>
</evidence>
<accession>A0A813M9H5</accession>
<dbReference type="OrthoDB" id="10029128at2759"/>
<dbReference type="SMART" id="SM00353">
    <property type="entry name" value="HLH"/>
    <property type="match status" value="1"/>
</dbReference>
<evidence type="ECO:0000256" key="5">
    <source>
        <dbReference type="ARBA" id="ARBA00023242"/>
    </source>
</evidence>
<gene>
    <name evidence="8" type="ORF">OXX778_LOCUS1460</name>
</gene>